<reference evidence="3" key="1">
    <citation type="submission" date="2022-11" db="UniProtKB">
        <authorList>
            <consortium name="WormBaseParasite"/>
        </authorList>
    </citation>
    <scope>IDENTIFICATION</scope>
</reference>
<feature type="region of interest" description="Disordered" evidence="1">
    <location>
        <begin position="48"/>
        <end position="124"/>
    </location>
</feature>
<sequence>MRQPSAASFMPYKNIPNFPGLKGGASNYATTQQSAVAAAAMFMPPSMPIQTLTPNTPQQHLFTPTPTTPQTTLVLTPTTTPTSQNPKRRAPSPEIIVDDRPSLQIQKQIPEKKTKSDKILPELK</sequence>
<evidence type="ECO:0000313" key="2">
    <source>
        <dbReference type="Proteomes" id="UP000887577"/>
    </source>
</evidence>
<feature type="compositionally biased region" description="Basic and acidic residues" evidence="1">
    <location>
        <begin position="109"/>
        <end position="124"/>
    </location>
</feature>
<evidence type="ECO:0000313" key="3">
    <source>
        <dbReference type="WBParaSite" id="PSU_v2.g9082.t1"/>
    </source>
</evidence>
<keyword evidence="2" id="KW-1185">Reference proteome</keyword>
<dbReference type="AlphaFoldDB" id="A0A914Z9T0"/>
<dbReference type="Proteomes" id="UP000887577">
    <property type="component" value="Unplaced"/>
</dbReference>
<name>A0A914Z9T0_9BILA</name>
<proteinExistence type="predicted"/>
<accession>A0A914Z9T0</accession>
<organism evidence="2 3">
    <name type="scientific">Panagrolaimus superbus</name>
    <dbReference type="NCBI Taxonomy" id="310955"/>
    <lineage>
        <taxon>Eukaryota</taxon>
        <taxon>Metazoa</taxon>
        <taxon>Ecdysozoa</taxon>
        <taxon>Nematoda</taxon>
        <taxon>Chromadorea</taxon>
        <taxon>Rhabditida</taxon>
        <taxon>Tylenchina</taxon>
        <taxon>Panagrolaimomorpha</taxon>
        <taxon>Panagrolaimoidea</taxon>
        <taxon>Panagrolaimidae</taxon>
        <taxon>Panagrolaimus</taxon>
    </lineage>
</organism>
<dbReference type="WBParaSite" id="PSU_v2.g9082.t1">
    <property type="protein sequence ID" value="PSU_v2.g9082.t1"/>
    <property type="gene ID" value="PSU_v2.g9082"/>
</dbReference>
<feature type="compositionally biased region" description="Low complexity" evidence="1">
    <location>
        <begin position="56"/>
        <end position="82"/>
    </location>
</feature>
<evidence type="ECO:0000256" key="1">
    <source>
        <dbReference type="SAM" id="MobiDB-lite"/>
    </source>
</evidence>
<protein>
    <submittedName>
        <fullName evidence="3">Uncharacterized protein</fullName>
    </submittedName>
</protein>